<dbReference type="InterPro" id="IPR001031">
    <property type="entry name" value="Thioesterase"/>
</dbReference>
<dbReference type="Proteomes" id="UP000189670">
    <property type="component" value="Unassembled WGS sequence"/>
</dbReference>
<gene>
    <name evidence="2" type="ORF">OMM_10697</name>
</gene>
<comment type="caution">
    <text evidence="2">The sequence shown here is derived from an EMBL/GenBank/DDBJ whole genome shotgun (WGS) entry which is preliminary data.</text>
</comment>
<dbReference type="AlphaFoldDB" id="A0A1V1P091"/>
<evidence type="ECO:0000313" key="2">
    <source>
        <dbReference type="EMBL" id="ETR68267.1"/>
    </source>
</evidence>
<sequence>MRKGGEALLLKPSSTKDYSHKGLVSIQANGKHKPIFCVHPVEGYVYCYNELSRYLGNAYPLYAFQADGITPGTVPSKNIFAMAKNYIQLMKEIQPNDLYTIVGWSFGGGRCL</sequence>
<protein>
    <recommendedName>
        <fullName evidence="1">Thioesterase domain-containing protein</fullName>
    </recommendedName>
</protein>
<organism evidence="2 3">
    <name type="scientific">Candidatus Magnetoglobus multicellularis str. Araruama</name>
    <dbReference type="NCBI Taxonomy" id="890399"/>
    <lineage>
        <taxon>Bacteria</taxon>
        <taxon>Pseudomonadati</taxon>
        <taxon>Thermodesulfobacteriota</taxon>
        <taxon>Desulfobacteria</taxon>
        <taxon>Desulfobacterales</taxon>
        <taxon>Desulfobacteraceae</taxon>
        <taxon>Candidatus Magnetoglobus</taxon>
    </lineage>
</organism>
<dbReference type="Pfam" id="PF00975">
    <property type="entry name" value="Thioesterase"/>
    <property type="match status" value="1"/>
</dbReference>
<reference evidence="3" key="1">
    <citation type="submission" date="2012-11" db="EMBL/GenBank/DDBJ databases">
        <authorList>
            <person name="Lucero-Rivera Y.E."/>
            <person name="Tovar-Ramirez D."/>
        </authorList>
    </citation>
    <scope>NUCLEOTIDE SEQUENCE [LARGE SCALE GENOMIC DNA]</scope>
    <source>
        <strain evidence="3">Araruama</strain>
    </source>
</reference>
<evidence type="ECO:0000313" key="3">
    <source>
        <dbReference type="Proteomes" id="UP000189670"/>
    </source>
</evidence>
<proteinExistence type="predicted"/>
<evidence type="ECO:0000259" key="1">
    <source>
        <dbReference type="Pfam" id="PF00975"/>
    </source>
</evidence>
<dbReference type="SUPFAM" id="SSF53474">
    <property type="entry name" value="alpha/beta-Hydrolases"/>
    <property type="match status" value="1"/>
</dbReference>
<dbReference type="InterPro" id="IPR029058">
    <property type="entry name" value="AB_hydrolase_fold"/>
</dbReference>
<dbReference type="Gene3D" id="3.40.50.1820">
    <property type="entry name" value="alpha/beta hydrolase"/>
    <property type="match status" value="1"/>
</dbReference>
<name>A0A1V1P091_9BACT</name>
<feature type="domain" description="Thioesterase" evidence="1">
    <location>
        <begin position="34"/>
        <end position="108"/>
    </location>
</feature>
<accession>A0A1V1P091</accession>
<dbReference type="EMBL" id="ATBP01001012">
    <property type="protein sequence ID" value="ETR68267.1"/>
    <property type="molecule type" value="Genomic_DNA"/>
</dbReference>